<dbReference type="PROSITE" id="PS51257">
    <property type="entry name" value="PROKAR_LIPOPROTEIN"/>
    <property type="match status" value="1"/>
</dbReference>
<dbReference type="SUPFAM" id="SSF50891">
    <property type="entry name" value="Cyclophilin-like"/>
    <property type="match status" value="1"/>
</dbReference>
<dbReference type="InterPro" id="IPR029000">
    <property type="entry name" value="Cyclophilin-like_dom_sf"/>
</dbReference>
<proteinExistence type="predicted"/>
<dbReference type="Proteomes" id="UP001185755">
    <property type="component" value="Unassembled WGS sequence"/>
</dbReference>
<comment type="caution">
    <text evidence="4">The sequence shown here is derived from an EMBL/GenBank/DDBJ whole genome shotgun (WGS) entry which is preliminary data.</text>
</comment>
<evidence type="ECO:0000313" key="5">
    <source>
        <dbReference type="Proteomes" id="UP001185755"/>
    </source>
</evidence>
<dbReference type="Gene3D" id="2.40.100.20">
    <property type="match status" value="1"/>
</dbReference>
<feature type="compositionally biased region" description="Low complexity" evidence="1">
    <location>
        <begin position="33"/>
        <end position="46"/>
    </location>
</feature>
<evidence type="ECO:0000256" key="2">
    <source>
        <dbReference type="SAM" id="SignalP"/>
    </source>
</evidence>
<evidence type="ECO:0000259" key="3">
    <source>
        <dbReference type="Pfam" id="PF18050"/>
    </source>
</evidence>
<dbReference type="EMBL" id="JAWLJX010000001">
    <property type="protein sequence ID" value="MDV6259724.1"/>
    <property type="molecule type" value="Genomic_DNA"/>
</dbReference>
<dbReference type="InterPro" id="IPR041183">
    <property type="entry name" value="Cyclophilin-like"/>
</dbReference>
<accession>A0ABU4B6A1</accession>
<dbReference type="Pfam" id="PF18050">
    <property type="entry name" value="Cyclophil_like2"/>
    <property type="match status" value="1"/>
</dbReference>
<keyword evidence="2" id="KW-0732">Signal</keyword>
<feature type="domain" description="Cyclophilin-like" evidence="3">
    <location>
        <begin position="60"/>
        <end position="161"/>
    </location>
</feature>
<sequence>MTDTRRRTIAGVSASMLLLASCSSASEDVGGQSPTTSADAPSSTSDASTVVGTVVRFRNDRQTVDVVMDNNTAATADLVAMLPLTLTIDDFASSEKVAYLPRELNHAGTPGSDPDNGDFVYYVPWGNLVFYYDATGIEFSEDTLHLGTFDATAEQLARLEGGIVTAEVAT</sequence>
<keyword evidence="5" id="KW-1185">Reference proteome</keyword>
<dbReference type="RefSeq" id="WP_317562637.1">
    <property type="nucleotide sequence ID" value="NZ_JAWLJX010000001.1"/>
</dbReference>
<name>A0ABU4B6A1_9NOCA</name>
<evidence type="ECO:0000256" key="1">
    <source>
        <dbReference type="SAM" id="MobiDB-lite"/>
    </source>
</evidence>
<gene>
    <name evidence="4" type="ORF">R3P96_00055</name>
</gene>
<evidence type="ECO:0000313" key="4">
    <source>
        <dbReference type="EMBL" id="MDV6259724.1"/>
    </source>
</evidence>
<feature type="chain" id="PRO_5045175491" evidence="2">
    <location>
        <begin position="26"/>
        <end position="170"/>
    </location>
</feature>
<protein>
    <submittedName>
        <fullName evidence="4">Cyclophilin-like fold protein</fullName>
    </submittedName>
</protein>
<feature type="region of interest" description="Disordered" evidence="1">
    <location>
        <begin position="25"/>
        <end position="46"/>
    </location>
</feature>
<feature type="signal peptide" evidence="2">
    <location>
        <begin position="1"/>
        <end position="25"/>
    </location>
</feature>
<organism evidence="4 5">
    <name type="scientific">Rhodococcoides yunnanense</name>
    <dbReference type="NCBI Taxonomy" id="278209"/>
    <lineage>
        <taxon>Bacteria</taxon>
        <taxon>Bacillati</taxon>
        <taxon>Actinomycetota</taxon>
        <taxon>Actinomycetes</taxon>
        <taxon>Mycobacteriales</taxon>
        <taxon>Nocardiaceae</taxon>
        <taxon>Rhodococcoides</taxon>
    </lineage>
</organism>
<reference evidence="4 5" key="1">
    <citation type="submission" date="2023-10" db="EMBL/GenBank/DDBJ databases">
        <title>Development of a sustainable strategy for remediation of hydrocarbon-contaminated territories based on the waste exchange concept.</title>
        <authorList>
            <person name="Krivoruchko A."/>
        </authorList>
    </citation>
    <scope>NUCLEOTIDE SEQUENCE [LARGE SCALE GENOMIC DNA]</scope>
    <source>
        <strain evidence="4 5">IEGM 1323</strain>
    </source>
</reference>